<sequence length="159" mass="18674">MSSKIEIKKSCEYCGNDFIARTTVTRYCGEVCSKRTYKSRKRAEKINAVINQVSNPKSEKTFDERNKDFLTVKETAKLLSCSIRTVYYYIEHGSIPARNLGSRLTRIKRSSIDKLFDTCLNKEIIEKKELIIFDISKMLYNFRGTKKKLIFHRRHCKIL</sequence>
<dbReference type="InterPro" id="IPR041657">
    <property type="entry name" value="HTH_17"/>
</dbReference>
<dbReference type="Proteomes" id="UP001070176">
    <property type="component" value="Unassembled WGS sequence"/>
</dbReference>
<comment type="caution">
    <text evidence="2">The sequence shown here is derived from an EMBL/GenBank/DDBJ whole genome shotgun (WGS) entry which is preliminary data.</text>
</comment>
<gene>
    <name evidence="2" type="ORF">OEA66_18480</name>
</gene>
<name>A0ABT3Y8N2_9FLAO</name>
<dbReference type="EMBL" id="JAOVZV010000022">
    <property type="protein sequence ID" value="MCX8534336.1"/>
    <property type="molecule type" value="Genomic_DNA"/>
</dbReference>
<feature type="domain" description="Helix-turn-helix" evidence="1">
    <location>
        <begin position="69"/>
        <end position="116"/>
    </location>
</feature>
<dbReference type="NCBIfam" id="TIGR01764">
    <property type="entry name" value="excise"/>
    <property type="match status" value="1"/>
</dbReference>
<protein>
    <submittedName>
        <fullName evidence="2">Helix-turn-helix domain-containing protein</fullName>
    </submittedName>
</protein>
<dbReference type="SUPFAM" id="SSF46955">
    <property type="entry name" value="Putative DNA-binding domain"/>
    <property type="match status" value="1"/>
</dbReference>
<dbReference type="InterPro" id="IPR010093">
    <property type="entry name" value="SinI_DNA-bd"/>
</dbReference>
<evidence type="ECO:0000313" key="3">
    <source>
        <dbReference type="Proteomes" id="UP001070176"/>
    </source>
</evidence>
<reference evidence="2" key="1">
    <citation type="submission" date="2022-10" db="EMBL/GenBank/DDBJ databases">
        <title>Chryseobacterium sp. nov., a novel bacterial species.</title>
        <authorList>
            <person name="Cao Y."/>
        </authorList>
    </citation>
    <scope>NUCLEOTIDE SEQUENCE</scope>
    <source>
        <strain evidence="2">KC 927</strain>
    </source>
</reference>
<dbReference type="Pfam" id="PF12728">
    <property type="entry name" value="HTH_17"/>
    <property type="match status" value="1"/>
</dbReference>
<evidence type="ECO:0000259" key="1">
    <source>
        <dbReference type="Pfam" id="PF12728"/>
    </source>
</evidence>
<dbReference type="RefSeq" id="WP_267282783.1">
    <property type="nucleotide sequence ID" value="NZ_JAOVZV010000022.1"/>
</dbReference>
<dbReference type="InterPro" id="IPR009061">
    <property type="entry name" value="DNA-bd_dom_put_sf"/>
</dbReference>
<evidence type="ECO:0000313" key="2">
    <source>
        <dbReference type="EMBL" id="MCX8534336.1"/>
    </source>
</evidence>
<proteinExistence type="predicted"/>
<accession>A0ABT3Y8N2</accession>
<organism evidence="2 3">
    <name type="scientific">Chryseobacterium luquanense</name>
    <dbReference type="NCBI Taxonomy" id="2983766"/>
    <lineage>
        <taxon>Bacteria</taxon>
        <taxon>Pseudomonadati</taxon>
        <taxon>Bacteroidota</taxon>
        <taxon>Flavobacteriia</taxon>
        <taxon>Flavobacteriales</taxon>
        <taxon>Weeksellaceae</taxon>
        <taxon>Chryseobacterium group</taxon>
        <taxon>Chryseobacterium</taxon>
    </lineage>
</organism>
<keyword evidence="3" id="KW-1185">Reference proteome</keyword>